<name>A0A118K3T5_CYNCS</name>
<dbReference type="GO" id="GO:0003700">
    <property type="term" value="F:DNA-binding transcription factor activity"/>
    <property type="evidence" value="ECO:0007669"/>
    <property type="project" value="InterPro"/>
</dbReference>
<dbReference type="Gene3D" id="3.40.1810.10">
    <property type="entry name" value="Transcription factor, MADS-box"/>
    <property type="match status" value="1"/>
</dbReference>
<keyword evidence="3" id="KW-0238">DNA-binding</keyword>
<accession>A0A118K3T5</accession>
<evidence type="ECO:0000256" key="4">
    <source>
        <dbReference type="ARBA" id="ARBA00023163"/>
    </source>
</evidence>
<keyword evidence="10" id="KW-1185">Reference proteome</keyword>
<keyword evidence="2" id="KW-0805">Transcription regulation</keyword>
<keyword evidence="4" id="KW-0804">Transcription</keyword>
<feature type="domain" description="MADS-box" evidence="7">
    <location>
        <begin position="45"/>
        <end position="79"/>
    </location>
</feature>
<feature type="region of interest" description="Disordered" evidence="6">
    <location>
        <begin position="93"/>
        <end position="114"/>
    </location>
</feature>
<comment type="caution">
    <text evidence="9">The sequence shown here is derived from an EMBL/GenBank/DDBJ whole genome shotgun (WGS) entry which is preliminary data.</text>
</comment>
<dbReference type="Gramene" id="KVI06433">
    <property type="protein sequence ID" value="KVI06433"/>
    <property type="gene ID" value="Ccrd_015247"/>
</dbReference>
<dbReference type="InterPro" id="IPR002487">
    <property type="entry name" value="TF_Kbox"/>
</dbReference>
<feature type="domain" description="K-box" evidence="8">
    <location>
        <begin position="104"/>
        <end position="194"/>
    </location>
</feature>
<dbReference type="EMBL" id="LEKV01001830">
    <property type="protein sequence ID" value="KVI06433.1"/>
    <property type="molecule type" value="Genomic_DNA"/>
</dbReference>
<evidence type="ECO:0000256" key="5">
    <source>
        <dbReference type="ARBA" id="ARBA00023242"/>
    </source>
</evidence>
<sequence>MTIEMVFFLSKYHRLLQRDSGGEHEQYKKTEDRCMLSAFDITMRMVRQKTQIRKIENLAARQVTFSKRRRGLFKKAQEFMNQVLERHRLQSQNVGELRQPSREMQTESRKSAMLSKELAEKSIELRQMKGEDLQGLDLQGLDKLEAVIESGLVEVVKTKGERMLKEISTLKKKEAQLLEENAFLKRQLAMMDTSIGQMGIHDQCCDHHSLELTISSLSSRDPPHNYNISSSDTCLKLGQPFSN</sequence>
<dbReference type="SUPFAM" id="SSF55455">
    <property type="entry name" value="SRF-like"/>
    <property type="match status" value="1"/>
</dbReference>
<dbReference type="InterPro" id="IPR036879">
    <property type="entry name" value="TF_MADSbox_sf"/>
</dbReference>
<dbReference type="STRING" id="59895.A0A118K3T5"/>
<dbReference type="Proteomes" id="UP000243975">
    <property type="component" value="Unassembled WGS sequence"/>
</dbReference>
<comment type="subcellular location">
    <subcellularLocation>
        <location evidence="1">Nucleus</location>
    </subcellularLocation>
</comment>
<dbReference type="Pfam" id="PF01486">
    <property type="entry name" value="K-box"/>
    <property type="match status" value="1"/>
</dbReference>
<dbReference type="InterPro" id="IPR002100">
    <property type="entry name" value="TF_MADSbox"/>
</dbReference>
<dbReference type="AlphaFoldDB" id="A0A118K3T5"/>
<evidence type="ECO:0000256" key="3">
    <source>
        <dbReference type="ARBA" id="ARBA00023125"/>
    </source>
</evidence>
<feature type="compositionally biased region" description="Basic and acidic residues" evidence="6">
    <location>
        <begin position="99"/>
        <end position="110"/>
    </location>
</feature>
<dbReference type="GO" id="GO:0005634">
    <property type="term" value="C:nucleus"/>
    <property type="evidence" value="ECO:0007669"/>
    <property type="project" value="UniProtKB-SubCell"/>
</dbReference>
<dbReference type="PROSITE" id="PS51297">
    <property type="entry name" value="K_BOX"/>
    <property type="match status" value="1"/>
</dbReference>
<organism evidence="9 10">
    <name type="scientific">Cynara cardunculus var. scolymus</name>
    <name type="common">Globe artichoke</name>
    <name type="synonym">Cynara scolymus</name>
    <dbReference type="NCBI Taxonomy" id="59895"/>
    <lineage>
        <taxon>Eukaryota</taxon>
        <taxon>Viridiplantae</taxon>
        <taxon>Streptophyta</taxon>
        <taxon>Embryophyta</taxon>
        <taxon>Tracheophyta</taxon>
        <taxon>Spermatophyta</taxon>
        <taxon>Magnoliopsida</taxon>
        <taxon>eudicotyledons</taxon>
        <taxon>Gunneridae</taxon>
        <taxon>Pentapetalae</taxon>
        <taxon>asterids</taxon>
        <taxon>campanulids</taxon>
        <taxon>Asterales</taxon>
        <taxon>Asteraceae</taxon>
        <taxon>Carduoideae</taxon>
        <taxon>Cardueae</taxon>
        <taxon>Carduinae</taxon>
        <taxon>Cynara</taxon>
    </lineage>
</organism>
<dbReference type="Pfam" id="PF00319">
    <property type="entry name" value="SRF-TF"/>
    <property type="match status" value="1"/>
</dbReference>
<dbReference type="PROSITE" id="PS50066">
    <property type="entry name" value="MADS_BOX_2"/>
    <property type="match status" value="1"/>
</dbReference>
<evidence type="ECO:0000256" key="6">
    <source>
        <dbReference type="SAM" id="MobiDB-lite"/>
    </source>
</evidence>
<dbReference type="GO" id="GO:0046983">
    <property type="term" value="F:protein dimerization activity"/>
    <property type="evidence" value="ECO:0007669"/>
    <property type="project" value="InterPro"/>
</dbReference>
<evidence type="ECO:0000259" key="7">
    <source>
        <dbReference type="PROSITE" id="PS50066"/>
    </source>
</evidence>
<keyword evidence="5" id="KW-0539">Nucleus</keyword>
<dbReference type="GO" id="GO:0003677">
    <property type="term" value="F:DNA binding"/>
    <property type="evidence" value="ECO:0007669"/>
    <property type="project" value="UniProtKB-KW"/>
</dbReference>
<evidence type="ECO:0000256" key="2">
    <source>
        <dbReference type="ARBA" id="ARBA00023015"/>
    </source>
</evidence>
<dbReference type="PRINTS" id="PR00404">
    <property type="entry name" value="MADSDOMAIN"/>
</dbReference>
<reference evidence="9 10" key="1">
    <citation type="journal article" date="2016" name="Sci. Rep.">
        <title>The genome sequence of the outbreeding globe artichoke constructed de novo incorporating a phase-aware low-pass sequencing strategy of F1 progeny.</title>
        <authorList>
            <person name="Scaglione D."/>
            <person name="Reyes-Chin-Wo S."/>
            <person name="Acquadro A."/>
            <person name="Froenicke L."/>
            <person name="Portis E."/>
            <person name="Beitel C."/>
            <person name="Tirone M."/>
            <person name="Mauro R."/>
            <person name="Lo Monaco A."/>
            <person name="Mauromicale G."/>
            <person name="Faccioli P."/>
            <person name="Cattivelli L."/>
            <person name="Rieseberg L."/>
            <person name="Michelmore R."/>
            <person name="Lanteri S."/>
        </authorList>
    </citation>
    <scope>NUCLEOTIDE SEQUENCE [LARGE SCALE GENOMIC DNA]</scope>
    <source>
        <strain evidence="9">2C</strain>
    </source>
</reference>
<evidence type="ECO:0000256" key="1">
    <source>
        <dbReference type="ARBA" id="ARBA00004123"/>
    </source>
</evidence>
<dbReference type="OMA" id="MHRLDRP"/>
<evidence type="ECO:0000313" key="9">
    <source>
        <dbReference type="EMBL" id="KVI06433.1"/>
    </source>
</evidence>
<gene>
    <name evidence="9" type="ORF">Ccrd_015247</name>
</gene>
<dbReference type="SMART" id="SM00432">
    <property type="entry name" value="MADS"/>
    <property type="match status" value="1"/>
</dbReference>
<proteinExistence type="predicted"/>
<evidence type="ECO:0000313" key="10">
    <source>
        <dbReference type="Proteomes" id="UP000243975"/>
    </source>
</evidence>
<protein>
    <submittedName>
        <fullName evidence="9">Transcription factor, K-box</fullName>
    </submittedName>
</protein>
<evidence type="ECO:0000259" key="8">
    <source>
        <dbReference type="PROSITE" id="PS51297"/>
    </source>
</evidence>